<dbReference type="InterPro" id="IPR017850">
    <property type="entry name" value="Alkaline_phosphatase_core_sf"/>
</dbReference>
<evidence type="ECO:0000313" key="2">
    <source>
        <dbReference type="Proteomes" id="UP000006860"/>
    </source>
</evidence>
<evidence type="ECO:0008006" key="3">
    <source>
        <dbReference type="Google" id="ProtNLM"/>
    </source>
</evidence>
<dbReference type="OrthoDB" id="127333at2"/>
<dbReference type="eggNOG" id="COG4102">
    <property type="taxonomic scope" value="Bacteria"/>
</dbReference>
<dbReference type="KEGG" id="pbs:Plabr_0525"/>
<proteinExistence type="predicted"/>
<dbReference type="SUPFAM" id="SSF53649">
    <property type="entry name" value="Alkaline phosphatase-like"/>
    <property type="match status" value="1"/>
</dbReference>
<evidence type="ECO:0000313" key="1">
    <source>
        <dbReference type="EMBL" id="ADY58152.1"/>
    </source>
</evidence>
<dbReference type="Pfam" id="PF07394">
    <property type="entry name" value="DUF1501"/>
    <property type="match status" value="1"/>
</dbReference>
<keyword evidence="2" id="KW-1185">Reference proteome</keyword>
<dbReference type="RefSeq" id="WP_013626896.1">
    <property type="nucleotide sequence ID" value="NC_015174.1"/>
</dbReference>
<dbReference type="InterPro" id="IPR010869">
    <property type="entry name" value="DUF1501"/>
</dbReference>
<dbReference type="Proteomes" id="UP000006860">
    <property type="component" value="Chromosome"/>
</dbReference>
<dbReference type="STRING" id="756272.Plabr_0525"/>
<dbReference type="HOGENOM" id="CLU_035908_0_0_0"/>
<accession>F0SSZ7</accession>
<dbReference type="PANTHER" id="PTHR43737">
    <property type="entry name" value="BLL7424 PROTEIN"/>
    <property type="match status" value="1"/>
</dbReference>
<name>F0SSZ7_RUBBR</name>
<reference evidence="2" key="1">
    <citation type="submission" date="2011-02" db="EMBL/GenBank/DDBJ databases">
        <title>The complete genome of Planctomyces brasiliensis DSM 5305.</title>
        <authorList>
            <person name="Lucas S."/>
            <person name="Copeland A."/>
            <person name="Lapidus A."/>
            <person name="Bruce D."/>
            <person name="Goodwin L."/>
            <person name="Pitluck S."/>
            <person name="Kyrpides N."/>
            <person name="Mavromatis K."/>
            <person name="Pagani I."/>
            <person name="Ivanova N."/>
            <person name="Ovchinnikova G."/>
            <person name="Lu M."/>
            <person name="Detter J.C."/>
            <person name="Han C."/>
            <person name="Land M."/>
            <person name="Hauser L."/>
            <person name="Markowitz V."/>
            <person name="Cheng J.-F."/>
            <person name="Hugenholtz P."/>
            <person name="Woyke T."/>
            <person name="Wu D."/>
            <person name="Tindall B."/>
            <person name="Pomrenke H.G."/>
            <person name="Brambilla E."/>
            <person name="Klenk H.-P."/>
            <person name="Eisen J.A."/>
        </authorList>
    </citation>
    <scope>NUCLEOTIDE SEQUENCE [LARGE SCALE GENOMIC DNA]</scope>
    <source>
        <strain evidence="2">ATCC 49424 / DSM 5305 / JCM 21570 / NBRC 103401 / IFAM 1448</strain>
    </source>
</reference>
<dbReference type="Gene3D" id="3.40.720.10">
    <property type="entry name" value="Alkaline Phosphatase, subunit A"/>
    <property type="match status" value="1"/>
</dbReference>
<gene>
    <name evidence="1" type="ordered locus">Plabr_0525</name>
</gene>
<organism evidence="1 2">
    <name type="scientific">Rubinisphaera brasiliensis (strain ATCC 49424 / DSM 5305 / JCM 21570 / IAM 15109 / NBRC 103401 / IFAM 1448)</name>
    <name type="common">Planctomyces brasiliensis</name>
    <dbReference type="NCBI Taxonomy" id="756272"/>
    <lineage>
        <taxon>Bacteria</taxon>
        <taxon>Pseudomonadati</taxon>
        <taxon>Planctomycetota</taxon>
        <taxon>Planctomycetia</taxon>
        <taxon>Planctomycetales</taxon>
        <taxon>Planctomycetaceae</taxon>
        <taxon>Rubinisphaera</taxon>
    </lineage>
</organism>
<protein>
    <recommendedName>
        <fullName evidence="3">DUF1501 domain-containing protein</fullName>
    </recommendedName>
</protein>
<dbReference type="AlphaFoldDB" id="F0SSZ7"/>
<dbReference type="PANTHER" id="PTHR43737:SF1">
    <property type="entry name" value="DUF1501 DOMAIN-CONTAINING PROTEIN"/>
    <property type="match status" value="1"/>
</dbReference>
<dbReference type="EMBL" id="CP002546">
    <property type="protein sequence ID" value="ADY58152.1"/>
    <property type="molecule type" value="Genomic_DNA"/>
</dbReference>
<sequence length="428" mass="46646">MNAAWLDQLNWTRRGLNRRRFLHQVSAAGMATGLLSIRDVVSLNAAELKKKHKAVIVLWMAGGPSQMETMDPKPDHENGGGTEVISTAIPGIQIAKDWAKTAAVMDRFAVMRSITNKEGNHRRATYQLHTGYVPSGSVKHPSLGSNIIQQIADPELELPSLVSIGKPDGSGSGFLGVKYEPFFIRDAGSLPDNTTPTVSDRRYDQRLDLLQRMEHEFADRGAEAVVNNHSEVYAKASQLIRSPDLKAFDISEEPESLRTAYGENPVGRGCLLARRLVERGVSYVEVVSNGWDTHASNFEQVTALAGNVDPAMATLVTDLEARGMLDDTLVVWMGEFGRTPRINGRGGRDHFPRVSNALLAGGGVRGGQVIGSTTADGMDISDRPVTVPDLFHSICHALQVDPEHENMSPLGRPLKVVEGGEVIRELFS</sequence>